<dbReference type="EMBL" id="RXOE01000001">
    <property type="protein sequence ID" value="RTQ37194.1"/>
    <property type="molecule type" value="Genomic_DNA"/>
</dbReference>
<evidence type="ECO:0000313" key="2">
    <source>
        <dbReference type="EMBL" id="RTQ37194.1"/>
    </source>
</evidence>
<feature type="signal peptide" evidence="1">
    <location>
        <begin position="1"/>
        <end position="21"/>
    </location>
</feature>
<name>A0A431TSV0_9BURK</name>
<gene>
    <name evidence="2" type="ORF">EJP69_05550</name>
</gene>
<reference evidence="2 3" key="1">
    <citation type="submission" date="2018-12" db="EMBL/GenBank/DDBJ databases">
        <title>The genome of Variovorax gossypii DSM 100435.</title>
        <authorList>
            <person name="Gao J."/>
            <person name="Sun J."/>
        </authorList>
    </citation>
    <scope>NUCLEOTIDE SEQUENCE [LARGE SCALE GENOMIC DNA]</scope>
    <source>
        <strain evidence="2 3">DSM 100435</strain>
    </source>
</reference>
<comment type="caution">
    <text evidence="2">The sequence shown here is derived from an EMBL/GenBank/DDBJ whole genome shotgun (WGS) entry which is preliminary data.</text>
</comment>
<keyword evidence="3" id="KW-1185">Reference proteome</keyword>
<evidence type="ECO:0000313" key="3">
    <source>
        <dbReference type="Proteomes" id="UP000267418"/>
    </source>
</evidence>
<evidence type="ECO:0008006" key="4">
    <source>
        <dbReference type="Google" id="ProtNLM"/>
    </source>
</evidence>
<dbReference type="Proteomes" id="UP000267418">
    <property type="component" value="Unassembled WGS sequence"/>
</dbReference>
<feature type="chain" id="PRO_5019152845" description="Lipoprotein" evidence="1">
    <location>
        <begin position="22"/>
        <end position="127"/>
    </location>
</feature>
<keyword evidence="1" id="KW-0732">Signal</keyword>
<organism evidence="2 3">
    <name type="scientific">Variovorax gossypii</name>
    <dbReference type="NCBI Taxonomy" id="1679495"/>
    <lineage>
        <taxon>Bacteria</taxon>
        <taxon>Pseudomonadati</taxon>
        <taxon>Pseudomonadota</taxon>
        <taxon>Betaproteobacteria</taxon>
        <taxon>Burkholderiales</taxon>
        <taxon>Comamonadaceae</taxon>
        <taxon>Variovorax</taxon>
    </lineage>
</organism>
<dbReference type="RefSeq" id="WP_126468940.1">
    <property type="nucleotide sequence ID" value="NZ_RXOE01000001.1"/>
</dbReference>
<proteinExistence type="predicted"/>
<accession>A0A431TSV0</accession>
<sequence>MEVRLRAICLAVGIMLVTACAATRDTAFTDVYVADFHSDSPATCRSSDVPRNHGQAREFFSKAREVDYKTLHDNYELAPCYAEGTLIRQGKSCDWQIRAGATGSVQCGGQKLYFACDNCGDLLGTMK</sequence>
<dbReference type="PROSITE" id="PS51257">
    <property type="entry name" value="PROKAR_LIPOPROTEIN"/>
    <property type="match status" value="1"/>
</dbReference>
<dbReference type="OrthoDB" id="5770293at2"/>
<protein>
    <recommendedName>
        <fullName evidence="4">Lipoprotein</fullName>
    </recommendedName>
</protein>
<evidence type="ECO:0000256" key="1">
    <source>
        <dbReference type="SAM" id="SignalP"/>
    </source>
</evidence>
<dbReference type="AlphaFoldDB" id="A0A431TSV0"/>